<keyword evidence="14" id="KW-1185">Reference proteome</keyword>
<dbReference type="GO" id="GO:0005743">
    <property type="term" value="C:mitochondrial inner membrane"/>
    <property type="evidence" value="ECO:0007669"/>
    <property type="project" value="UniProtKB-SubCell"/>
</dbReference>
<dbReference type="GO" id="GO:0006121">
    <property type="term" value="P:mitochondrial electron transport, succinate to ubiquinone"/>
    <property type="evidence" value="ECO:0007669"/>
    <property type="project" value="TreeGrafter"/>
</dbReference>
<keyword evidence="4" id="KW-0812">Transmembrane</keyword>
<reference evidence="13 14" key="1">
    <citation type="journal article" date="2013" name="PLoS Genet.">
        <title>The genome and development-dependent transcriptomes of Pyronema confluens: a window into fungal evolution.</title>
        <authorList>
            <person name="Traeger S."/>
            <person name="Altegoer F."/>
            <person name="Freitag M."/>
            <person name="Gabaldon T."/>
            <person name="Kempken F."/>
            <person name="Kumar A."/>
            <person name="Marcet-Houben M."/>
            <person name="Poggeler S."/>
            <person name="Stajich J.E."/>
            <person name="Nowrousian M."/>
        </authorList>
    </citation>
    <scope>NUCLEOTIDE SEQUENCE [LARGE SCALE GENOMIC DNA]</scope>
    <source>
        <strain evidence="14">CBS 100304</strain>
        <tissue evidence="13">Vegetative mycelium</tissue>
    </source>
</reference>
<keyword evidence="5 12" id="KW-0999">Mitochondrion inner membrane</keyword>
<evidence type="ECO:0000256" key="4">
    <source>
        <dbReference type="ARBA" id="ARBA00022692"/>
    </source>
</evidence>
<evidence type="ECO:0000256" key="12">
    <source>
        <dbReference type="RuleBase" id="RU364031"/>
    </source>
</evidence>
<dbReference type="OMA" id="SEGSYHW"/>
<dbReference type="GO" id="GO:0006099">
    <property type="term" value="P:tricarboxylic acid cycle"/>
    <property type="evidence" value="ECO:0007669"/>
    <property type="project" value="TreeGrafter"/>
</dbReference>
<dbReference type="InterPro" id="IPR034804">
    <property type="entry name" value="SQR/QFR_C/D"/>
</dbReference>
<name>U4L5F0_PYROM</name>
<keyword evidence="11" id="KW-0479">Metal-binding</keyword>
<evidence type="ECO:0000256" key="8">
    <source>
        <dbReference type="ARBA" id="ARBA00023128"/>
    </source>
</evidence>
<keyword evidence="13" id="KW-0830">Ubiquinone</keyword>
<dbReference type="EMBL" id="HF935675">
    <property type="protein sequence ID" value="CCX12026.1"/>
    <property type="molecule type" value="Genomic_DNA"/>
</dbReference>
<evidence type="ECO:0000256" key="6">
    <source>
        <dbReference type="ARBA" id="ARBA00022946"/>
    </source>
</evidence>
<organism evidence="13 14">
    <name type="scientific">Pyronema omphalodes (strain CBS 100304)</name>
    <name type="common">Pyronema confluens</name>
    <dbReference type="NCBI Taxonomy" id="1076935"/>
    <lineage>
        <taxon>Eukaryota</taxon>
        <taxon>Fungi</taxon>
        <taxon>Dikarya</taxon>
        <taxon>Ascomycota</taxon>
        <taxon>Pezizomycotina</taxon>
        <taxon>Pezizomycetes</taxon>
        <taxon>Pezizales</taxon>
        <taxon>Pyronemataceae</taxon>
        <taxon>Pyronema</taxon>
    </lineage>
</organism>
<keyword evidence="9 12" id="KW-0472">Membrane</keyword>
<evidence type="ECO:0000256" key="11">
    <source>
        <dbReference type="PIRSR" id="PIRSR607992-2"/>
    </source>
</evidence>
<evidence type="ECO:0000256" key="9">
    <source>
        <dbReference type="ARBA" id="ARBA00023136"/>
    </source>
</evidence>
<comment type="subcellular location">
    <subcellularLocation>
        <location evidence="1 12">Mitochondrion inner membrane</location>
        <topology evidence="1 12">Multi-pass membrane protein</topology>
    </subcellularLocation>
</comment>
<dbReference type="Pfam" id="PF05328">
    <property type="entry name" value="CybS"/>
    <property type="match status" value="1"/>
</dbReference>
<keyword evidence="11" id="KW-0408">Iron</keyword>
<evidence type="ECO:0000256" key="3">
    <source>
        <dbReference type="ARBA" id="ARBA00022448"/>
    </source>
</evidence>
<dbReference type="GO" id="GO:0020037">
    <property type="term" value="F:heme binding"/>
    <property type="evidence" value="ECO:0007669"/>
    <property type="project" value="TreeGrafter"/>
</dbReference>
<dbReference type="eggNOG" id="KOG4097">
    <property type="taxonomic scope" value="Eukaryota"/>
</dbReference>
<evidence type="ECO:0000313" key="13">
    <source>
        <dbReference type="EMBL" id="CCX12026.1"/>
    </source>
</evidence>
<keyword evidence="3" id="KW-0813">Transport</keyword>
<comment type="similarity">
    <text evidence="2 12">Belongs to the CybS family.</text>
</comment>
<dbReference type="InterPro" id="IPR007992">
    <property type="entry name" value="CybS"/>
</dbReference>
<evidence type="ECO:0000256" key="5">
    <source>
        <dbReference type="ARBA" id="ARBA00022792"/>
    </source>
</evidence>
<evidence type="ECO:0000313" key="14">
    <source>
        <dbReference type="Proteomes" id="UP000018144"/>
    </source>
</evidence>
<keyword evidence="8 12" id="KW-0496">Mitochondrion</keyword>
<evidence type="ECO:0000256" key="7">
    <source>
        <dbReference type="ARBA" id="ARBA00022989"/>
    </source>
</evidence>
<dbReference type="GO" id="GO:0098796">
    <property type="term" value="C:membrane protein complex"/>
    <property type="evidence" value="ECO:0007669"/>
    <property type="project" value="UniProtKB-ARBA"/>
</dbReference>
<evidence type="ECO:0000256" key="1">
    <source>
        <dbReference type="ARBA" id="ARBA00004448"/>
    </source>
</evidence>
<sequence length="153" mass="16555">MSMLRTGLRAAPKARVFSTTATRAILPAGPQVIDGTVNDAAKIPETNPTHGSYHWSFERLISVALVPLTVAPFAAGSLHPITDAVLGATLVMHSHIGFQNCIVDYIPHRKYPKSLKAAKWALNGATAVVLYGLYEFETNDVGITEACKRIWKA</sequence>
<feature type="binding site" description="axial binding residue" evidence="11">
    <location>
        <position position="93"/>
    </location>
    <ligand>
        <name>heme b</name>
        <dbReference type="ChEBI" id="CHEBI:60344"/>
        <note>ligand shared with SDHC</note>
    </ligand>
    <ligandPart>
        <name>Fe</name>
        <dbReference type="ChEBI" id="CHEBI:18248"/>
    </ligandPart>
</feature>
<dbReference type="GO" id="GO:0048039">
    <property type="term" value="F:ubiquinone binding"/>
    <property type="evidence" value="ECO:0007669"/>
    <property type="project" value="TreeGrafter"/>
</dbReference>
<dbReference type="PANTHER" id="PTHR13337">
    <property type="entry name" value="SUCCINATE DEHYDROGENASE"/>
    <property type="match status" value="1"/>
</dbReference>
<protein>
    <recommendedName>
        <fullName evidence="12">Succinate dehydrogenase [ubiquinone] cytochrome b small subunit</fullName>
    </recommendedName>
</protein>
<dbReference type="SUPFAM" id="SSF81343">
    <property type="entry name" value="Fumarate reductase respiratory complex transmembrane subunits"/>
    <property type="match status" value="1"/>
</dbReference>
<dbReference type="Proteomes" id="UP000018144">
    <property type="component" value="Unassembled WGS sequence"/>
</dbReference>
<dbReference type="OrthoDB" id="18577at2759"/>
<evidence type="ECO:0000256" key="10">
    <source>
        <dbReference type="PIRSR" id="PIRSR607992-1"/>
    </source>
</evidence>
<keyword evidence="6 12" id="KW-0809">Transit peptide</keyword>
<dbReference type="AlphaFoldDB" id="U4L5F0"/>
<dbReference type="FunFam" id="1.20.1300.10:FF:000007">
    <property type="entry name" value="Succinate dehydrogenase [ubiquinone] cytochrome b small subunit"/>
    <property type="match status" value="1"/>
</dbReference>
<feature type="binding site" evidence="10">
    <location>
        <position position="105"/>
    </location>
    <ligand>
        <name>a ubiquinone</name>
        <dbReference type="ChEBI" id="CHEBI:16389"/>
        <note>ligand shared with IP/SDHB</note>
    </ligand>
</feature>
<proteinExistence type="inferred from homology"/>
<dbReference type="GO" id="GO:0046872">
    <property type="term" value="F:metal ion binding"/>
    <property type="evidence" value="ECO:0007669"/>
    <property type="project" value="UniProtKB-KW"/>
</dbReference>
<dbReference type="Gene3D" id="1.20.1300.10">
    <property type="entry name" value="Fumarate reductase/succinate dehydrogenase, transmembrane subunit"/>
    <property type="match status" value="1"/>
</dbReference>
<gene>
    <name evidence="13" type="ORF">PCON_11620</name>
</gene>
<keyword evidence="7" id="KW-1133">Transmembrane helix</keyword>
<evidence type="ECO:0000256" key="2">
    <source>
        <dbReference type="ARBA" id="ARBA00007294"/>
    </source>
</evidence>
<dbReference type="PANTHER" id="PTHR13337:SF2">
    <property type="entry name" value="SUCCINATE DEHYDROGENASE [UBIQUINONE] CYTOCHROME B SMALL SUBUNIT, MITOCHONDRIAL"/>
    <property type="match status" value="1"/>
</dbReference>
<dbReference type="STRING" id="1076935.U4L5F0"/>
<accession>U4L5F0</accession>
<dbReference type="CDD" id="cd03496">
    <property type="entry name" value="SQR_TypeC_CybS"/>
    <property type="match status" value="1"/>
</dbReference>